<evidence type="ECO:0000256" key="7">
    <source>
        <dbReference type="ARBA" id="ARBA00023137"/>
    </source>
</evidence>
<dbReference type="Gene3D" id="3.40.50.300">
    <property type="entry name" value="P-loop containing nucleotide triphosphate hydrolases"/>
    <property type="match status" value="1"/>
</dbReference>
<feature type="compositionally biased region" description="Low complexity" evidence="10">
    <location>
        <begin position="856"/>
        <end position="868"/>
    </location>
</feature>
<dbReference type="Pfam" id="PF13614">
    <property type="entry name" value="AAA_31"/>
    <property type="match status" value="1"/>
</dbReference>
<dbReference type="GO" id="GO:0004715">
    <property type="term" value="F:non-membrane spanning protein tyrosine kinase activity"/>
    <property type="evidence" value="ECO:0007669"/>
    <property type="project" value="UniProtKB-EC"/>
</dbReference>
<dbReference type="CDD" id="cd05387">
    <property type="entry name" value="BY-kinase"/>
    <property type="match status" value="1"/>
</dbReference>
<accession>A0A517SYI0</accession>
<comment type="similarity">
    <text evidence="1">Belongs to the CpsD/CapB family.</text>
</comment>
<evidence type="ECO:0000313" key="14">
    <source>
        <dbReference type="Proteomes" id="UP000315003"/>
    </source>
</evidence>
<organism evidence="13 14">
    <name type="scientific">Stieleria bergensis</name>
    <dbReference type="NCBI Taxonomy" id="2528025"/>
    <lineage>
        <taxon>Bacteria</taxon>
        <taxon>Pseudomonadati</taxon>
        <taxon>Planctomycetota</taxon>
        <taxon>Planctomycetia</taxon>
        <taxon>Pirellulales</taxon>
        <taxon>Pirellulaceae</taxon>
        <taxon>Stieleria</taxon>
    </lineage>
</organism>
<keyword evidence="14" id="KW-1185">Reference proteome</keyword>
<dbReference type="GO" id="GO:0005524">
    <property type="term" value="F:ATP binding"/>
    <property type="evidence" value="ECO:0007669"/>
    <property type="project" value="UniProtKB-KW"/>
</dbReference>
<dbReference type="InterPro" id="IPR025669">
    <property type="entry name" value="AAA_dom"/>
</dbReference>
<reference evidence="13 14" key="1">
    <citation type="submission" date="2019-02" db="EMBL/GenBank/DDBJ databases">
        <title>Deep-cultivation of Planctomycetes and their phenomic and genomic characterization uncovers novel biology.</title>
        <authorList>
            <person name="Wiegand S."/>
            <person name="Jogler M."/>
            <person name="Boedeker C."/>
            <person name="Pinto D."/>
            <person name="Vollmers J."/>
            <person name="Rivas-Marin E."/>
            <person name="Kohn T."/>
            <person name="Peeters S.H."/>
            <person name="Heuer A."/>
            <person name="Rast P."/>
            <person name="Oberbeckmann S."/>
            <person name="Bunk B."/>
            <person name="Jeske O."/>
            <person name="Meyerdierks A."/>
            <person name="Storesund J.E."/>
            <person name="Kallscheuer N."/>
            <person name="Luecker S."/>
            <person name="Lage O.M."/>
            <person name="Pohl T."/>
            <person name="Merkel B.J."/>
            <person name="Hornburger P."/>
            <person name="Mueller R.-W."/>
            <person name="Bruemmer F."/>
            <person name="Labrenz M."/>
            <person name="Spormann A.M."/>
            <person name="Op den Camp H."/>
            <person name="Overmann J."/>
            <person name="Amann R."/>
            <person name="Jetten M.S.M."/>
            <person name="Mascher T."/>
            <person name="Medema M.H."/>
            <person name="Devos D.P."/>
            <person name="Kaster A.-K."/>
            <person name="Ovreas L."/>
            <person name="Rohde M."/>
            <person name="Galperin M.Y."/>
            <person name="Jogler C."/>
        </authorList>
    </citation>
    <scope>NUCLEOTIDE SEQUENCE [LARGE SCALE GENOMIC DNA]</scope>
    <source>
        <strain evidence="13 14">SV_7m_r</strain>
    </source>
</reference>
<keyword evidence="4" id="KW-0547">Nucleotide-binding</keyword>
<name>A0A517SYI0_9BACT</name>
<keyword evidence="5 13" id="KW-0418">Kinase</keyword>
<keyword evidence="11" id="KW-1133">Transmembrane helix</keyword>
<dbReference type="RefSeq" id="WP_419187506.1">
    <property type="nucleotide sequence ID" value="NZ_CP036272.1"/>
</dbReference>
<dbReference type="Proteomes" id="UP000315003">
    <property type="component" value="Chromosome"/>
</dbReference>
<evidence type="ECO:0000256" key="5">
    <source>
        <dbReference type="ARBA" id="ARBA00022777"/>
    </source>
</evidence>
<dbReference type="PANTHER" id="PTHR32309">
    <property type="entry name" value="TYROSINE-PROTEIN KINASE"/>
    <property type="match status" value="1"/>
</dbReference>
<gene>
    <name evidence="13" type="primary">ywqD_2</name>
    <name evidence="13" type="ORF">SV7mr_36220</name>
</gene>
<keyword evidence="3 13" id="KW-0808">Transferase</keyword>
<dbReference type="GO" id="GO:0005886">
    <property type="term" value="C:plasma membrane"/>
    <property type="evidence" value="ECO:0007669"/>
    <property type="project" value="TreeGrafter"/>
</dbReference>
<evidence type="ECO:0000313" key="13">
    <source>
        <dbReference type="EMBL" id="QDT61091.1"/>
    </source>
</evidence>
<evidence type="ECO:0000256" key="10">
    <source>
        <dbReference type="SAM" id="MobiDB-lite"/>
    </source>
</evidence>
<evidence type="ECO:0000256" key="6">
    <source>
        <dbReference type="ARBA" id="ARBA00022840"/>
    </source>
</evidence>
<feature type="domain" description="AAA" evidence="12">
    <location>
        <begin position="596"/>
        <end position="712"/>
    </location>
</feature>
<feature type="region of interest" description="Disordered" evidence="10">
    <location>
        <begin position="822"/>
        <end position="868"/>
    </location>
</feature>
<dbReference type="NCBIfam" id="TIGR01007">
    <property type="entry name" value="eps_fam"/>
    <property type="match status" value="1"/>
</dbReference>
<feature type="region of interest" description="Disordered" evidence="10">
    <location>
        <begin position="1"/>
        <end position="23"/>
    </location>
</feature>
<dbReference type="AlphaFoldDB" id="A0A517SYI0"/>
<evidence type="ECO:0000256" key="8">
    <source>
        <dbReference type="ARBA" id="ARBA00051245"/>
    </source>
</evidence>
<feature type="coiled-coil region" evidence="9">
    <location>
        <begin position="338"/>
        <end position="369"/>
    </location>
</feature>
<feature type="compositionally biased region" description="Polar residues" evidence="10">
    <location>
        <begin position="14"/>
        <end position="23"/>
    </location>
</feature>
<evidence type="ECO:0000256" key="3">
    <source>
        <dbReference type="ARBA" id="ARBA00022679"/>
    </source>
</evidence>
<evidence type="ECO:0000256" key="9">
    <source>
        <dbReference type="SAM" id="Coils"/>
    </source>
</evidence>
<dbReference type="EMBL" id="CP036272">
    <property type="protein sequence ID" value="QDT61091.1"/>
    <property type="molecule type" value="Genomic_DNA"/>
</dbReference>
<keyword evidence="11" id="KW-0472">Membrane</keyword>
<keyword evidence="9" id="KW-0175">Coiled coil</keyword>
<keyword evidence="11" id="KW-0812">Transmembrane</keyword>
<dbReference type="EC" id="2.7.10.2" evidence="2"/>
<protein>
    <recommendedName>
        <fullName evidence="2">non-specific protein-tyrosine kinase</fullName>
        <ecNumber evidence="2">2.7.10.2</ecNumber>
    </recommendedName>
</protein>
<keyword evidence="7" id="KW-0829">Tyrosine-protein kinase</keyword>
<feature type="transmembrane region" description="Helical" evidence="11">
    <location>
        <begin position="488"/>
        <end position="506"/>
    </location>
</feature>
<dbReference type="InterPro" id="IPR050445">
    <property type="entry name" value="Bact_polysacc_biosynth/exp"/>
</dbReference>
<feature type="transmembrane region" description="Helical" evidence="11">
    <location>
        <begin position="35"/>
        <end position="54"/>
    </location>
</feature>
<dbReference type="InterPro" id="IPR027417">
    <property type="entry name" value="P-loop_NTPase"/>
</dbReference>
<sequence length="868" mass="96004">MPPSTPVGFDTSGAYGSQNQSPANGESVLTILWRYKWLIGMLLLAGLIIGYWNYKRTPTTFLSSTQLMFKSETPLSLDTATGLVQGGVPSGNLMESLVISDAIVKRVAMSPQLRQSPSMRGRSEAQVVSAIRGSVRFHTITAVKDSRDRMIVGLNYQSQDPYACVAAINGFYSAIRQHFDAERQATIKEIENLVNNARNKLLPDQEKLEQEYRRFRETAPLQWDLDGQAINPHRERQVMLQKNRLDLEQQLRLLSSDLRLAQKTIQRHQDPAIVAQVIGLLGSLNHEGMTGIKRALNGENQRQDDLTLQRLEVQRKLIPLQIKRDQMELQFGPSHPEVKSIALQIESSQRKLNELNQLMSNRIAELQAKNKNDPESQRPRDASKNAASVMVDAYVNGITERINILDEDMQSIDVQIERERQLADELKKAEENDASFNRRLETIHALRFQLEQQLAALNLAHVNDGIMVKQIQETSPAIRVGPELTRYLLIYGLFGLGISGLLAMTFEASAKMFRSAEEVHSDLRLPVLSHIPLDDSMVQSAKVGDPHVDQLDPKLAVVHRPYSAAAEAVRGVRTAMLFEQRQFNSKVFQVTSPLPGDGKSTLVGNIGCLVAQSGKRTLLIDLDLRSPRLSLRFNLSTNVGLTNVLNGELAPEEAVCHSPIDNLDILPCGPLPANPAEALALAEVAEVFRWARENYDYVIVDTPPLLMVSDPAVVTTYVDSTILVMRIRRRCRPNAREAVAMLRSAGASILGVVINKMDEFTGKSYYRSSASGSYQSIGYGYGDSYRRRYQHDAIAHDAYVVRGYRPAGSDAQYDARYDSYAQSGPGMGGPSSGGVVPPGHYPNGAEAPGLPPQPPQSSGGSYDSSIGS</sequence>
<evidence type="ECO:0000256" key="4">
    <source>
        <dbReference type="ARBA" id="ARBA00022741"/>
    </source>
</evidence>
<evidence type="ECO:0000256" key="11">
    <source>
        <dbReference type="SAM" id="Phobius"/>
    </source>
</evidence>
<dbReference type="InterPro" id="IPR005702">
    <property type="entry name" value="Wzc-like_C"/>
</dbReference>
<proteinExistence type="inferred from homology"/>
<comment type="catalytic activity">
    <reaction evidence="8">
        <text>L-tyrosyl-[protein] + ATP = O-phospho-L-tyrosyl-[protein] + ADP + H(+)</text>
        <dbReference type="Rhea" id="RHEA:10596"/>
        <dbReference type="Rhea" id="RHEA-COMP:10136"/>
        <dbReference type="Rhea" id="RHEA-COMP:20101"/>
        <dbReference type="ChEBI" id="CHEBI:15378"/>
        <dbReference type="ChEBI" id="CHEBI:30616"/>
        <dbReference type="ChEBI" id="CHEBI:46858"/>
        <dbReference type="ChEBI" id="CHEBI:61978"/>
        <dbReference type="ChEBI" id="CHEBI:456216"/>
        <dbReference type="EC" id="2.7.10.2"/>
    </reaction>
</comment>
<evidence type="ECO:0000259" key="12">
    <source>
        <dbReference type="Pfam" id="PF13614"/>
    </source>
</evidence>
<dbReference type="PANTHER" id="PTHR32309:SF13">
    <property type="entry name" value="FERRIC ENTEROBACTIN TRANSPORT PROTEIN FEPE"/>
    <property type="match status" value="1"/>
</dbReference>
<evidence type="ECO:0000256" key="2">
    <source>
        <dbReference type="ARBA" id="ARBA00011903"/>
    </source>
</evidence>
<evidence type="ECO:0000256" key="1">
    <source>
        <dbReference type="ARBA" id="ARBA00007316"/>
    </source>
</evidence>
<dbReference type="SUPFAM" id="SSF52540">
    <property type="entry name" value="P-loop containing nucleoside triphosphate hydrolases"/>
    <property type="match status" value="1"/>
</dbReference>
<keyword evidence="6" id="KW-0067">ATP-binding</keyword>